<evidence type="ECO:0000259" key="4">
    <source>
        <dbReference type="Pfam" id="PF00135"/>
    </source>
</evidence>
<dbReference type="Pfam" id="PF00135">
    <property type="entry name" value="COesterase"/>
    <property type="match status" value="1"/>
</dbReference>
<dbReference type="GO" id="GO:0016787">
    <property type="term" value="F:hydrolase activity"/>
    <property type="evidence" value="ECO:0007669"/>
    <property type="project" value="UniProtKB-KW"/>
</dbReference>
<dbReference type="InterPro" id="IPR019826">
    <property type="entry name" value="Carboxylesterase_B_AS"/>
</dbReference>
<evidence type="ECO:0000256" key="2">
    <source>
        <dbReference type="ARBA" id="ARBA00022801"/>
    </source>
</evidence>
<feature type="domain" description="Carboxylesterase type B" evidence="4">
    <location>
        <begin position="5"/>
        <end position="452"/>
    </location>
</feature>
<dbReference type="InterPro" id="IPR029058">
    <property type="entry name" value="AB_hydrolase_fold"/>
</dbReference>
<dbReference type="Gene3D" id="3.40.50.1820">
    <property type="entry name" value="alpha/beta hydrolase"/>
    <property type="match status" value="1"/>
</dbReference>
<dbReference type="EC" id="3.1.1.-" evidence="3"/>
<sequence length="500" mass="53303">MLNPVPTQLGPVQGREESGVRSWLGIPYAAPPWGQHRFAPPQPPTPWKTVRDACSYGPPAPQGLQLPGSDIAPSTDPAPDCLTVNVWAPTPTPEPLPVMVWFHGGAYLAGAGSEKAYNGTSLVREGVLLVTVNYRMGVDGFGQIDGAVSNRGILDQIAALEWVRDNIAGFGGDPQKVTIFGESSGAGCVLAMLTMPCARGLFHRAIAQSIPRMFLTQPLAHSVTQAVAAAAGIEGTANSSSLEKLSPHALADATRLVMSTMGNRADEWGTLALSPSPFGPVVDGATLPEDPWTALRNGAAREIPMITGHTRDEYRIFTAQQKRFNITSDEADTALHVFAPNGDADSYRAIMPEAQPGELYEKVITDHLFLAPTLQAAIAATDAGGRAFVYELCIDPIGGIGSPHAIDLPLTFNTLDTGMGALIPEPTDSVIESGVRMRSAWTRFAATGNPGWPQWGPDQSVQIWGGENPVTRYPEAKRLELSLTDNCGALELLQYQELGR</sequence>
<dbReference type="InterPro" id="IPR050309">
    <property type="entry name" value="Type-B_Carboxylest/Lipase"/>
</dbReference>
<dbReference type="EMBL" id="SMZQ01000009">
    <property type="protein sequence ID" value="TDL33987.1"/>
    <property type="molecule type" value="Genomic_DNA"/>
</dbReference>
<proteinExistence type="inferred from homology"/>
<dbReference type="OrthoDB" id="3199405at2"/>
<evidence type="ECO:0000313" key="6">
    <source>
        <dbReference type="Proteomes" id="UP000294621"/>
    </source>
</evidence>
<organism evidence="5 6">
    <name type="scientific">Arthrobacter nitrophenolicus</name>
    <dbReference type="NCBI Taxonomy" id="683150"/>
    <lineage>
        <taxon>Bacteria</taxon>
        <taxon>Bacillati</taxon>
        <taxon>Actinomycetota</taxon>
        <taxon>Actinomycetes</taxon>
        <taxon>Micrococcales</taxon>
        <taxon>Micrococcaceae</taxon>
        <taxon>Arthrobacter</taxon>
    </lineage>
</organism>
<dbReference type="Proteomes" id="UP000294621">
    <property type="component" value="Unassembled WGS sequence"/>
</dbReference>
<dbReference type="RefSeq" id="WP_133350658.1">
    <property type="nucleotide sequence ID" value="NZ_SMZQ01000009.1"/>
</dbReference>
<dbReference type="InterPro" id="IPR002018">
    <property type="entry name" value="CarbesteraseB"/>
</dbReference>
<evidence type="ECO:0000256" key="1">
    <source>
        <dbReference type="ARBA" id="ARBA00005964"/>
    </source>
</evidence>
<dbReference type="SUPFAM" id="SSF53474">
    <property type="entry name" value="alpha/beta-Hydrolases"/>
    <property type="match status" value="1"/>
</dbReference>
<gene>
    <name evidence="5" type="ORF">E2R57_15850</name>
</gene>
<name>A0A4R5XT61_9MICC</name>
<comment type="similarity">
    <text evidence="1 3">Belongs to the type-B carboxylesterase/lipase family.</text>
</comment>
<dbReference type="PANTHER" id="PTHR11559">
    <property type="entry name" value="CARBOXYLESTERASE"/>
    <property type="match status" value="1"/>
</dbReference>
<dbReference type="AlphaFoldDB" id="A0A4R5XT61"/>
<keyword evidence="2 3" id="KW-0378">Hydrolase</keyword>
<dbReference type="PROSITE" id="PS00122">
    <property type="entry name" value="CARBOXYLESTERASE_B_1"/>
    <property type="match status" value="1"/>
</dbReference>
<comment type="caution">
    <text evidence="5">The sequence shown here is derived from an EMBL/GenBank/DDBJ whole genome shotgun (WGS) entry which is preliminary data.</text>
</comment>
<reference evidence="5 6" key="1">
    <citation type="submission" date="2019-03" db="EMBL/GenBank/DDBJ databases">
        <title>Genome Sequencing and Assembly of Various Microbes Isolated from Partially Reclaimed Soil and Acid Mine Drainage (AMD) Site.</title>
        <authorList>
            <person name="Steinbock B."/>
            <person name="Bechtold R."/>
            <person name="Sevigny J.L."/>
            <person name="Thomas D."/>
            <person name="Cuthill L.R."/>
            <person name="Aveiro Johannsen E.J."/>
            <person name="Thomas K."/>
            <person name="Ghosh A."/>
        </authorList>
    </citation>
    <scope>NUCLEOTIDE SEQUENCE [LARGE SCALE GENOMIC DNA]</scope>
    <source>
        <strain evidence="5 6">S-A1</strain>
    </source>
</reference>
<evidence type="ECO:0000256" key="3">
    <source>
        <dbReference type="RuleBase" id="RU361235"/>
    </source>
</evidence>
<accession>A0A4R5XT61</accession>
<protein>
    <recommendedName>
        <fullName evidence="3">Carboxylic ester hydrolase</fullName>
        <ecNumber evidence="3">3.1.1.-</ecNumber>
    </recommendedName>
</protein>
<evidence type="ECO:0000313" key="5">
    <source>
        <dbReference type="EMBL" id="TDL33987.1"/>
    </source>
</evidence>